<gene>
    <name evidence="2" type="ORF">AVDCRST_MAG77-870</name>
</gene>
<sequence length="126" mass="13916">MTKDRWEDEDLEAQVRQVVQGVVRLANSDEASRILGVDGTLEDEIEIGFVTEPLQWIANEIASALRQADSEEEDEDEDEDDESAASGSASLSTVVALVRLYRVLTGAPLGERELMDAVMEYLQDEG</sequence>
<feature type="compositionally biased region" description="Acidic residues" evidence="1">
    <location>
        <begin position="70"/>
        <end position="83"/>
    </location>
</feature>
<proteinExistence type="predicted"/>
<evidence type="ECO:0000256" key="1">
    <source>
        <dbReference type="SAM" id="MobiDB-lite"/>
    </source>
</evidence>
<accession>A0A6J4HPP4</accession>
<name>A0A6J4HPP4_9CHLR</name>
<evidence type="ECO:0000313" key="2">
    <source>
        <dbReference type="EMBL" id="CAA9228421.1"/>
    </source>
</evidence>
<protein>
    <submittedName>
        <fullName evidence="2">Uncharacterized protein</fullName>
    </submittedName>
</protein>
<dbReference type="AlphaFoldDB" id="A0A6J4HPP4"/>
<feature type="region of interest" description="Disordered" evidence="1">
    <location>
        <begin position="65"/>
        <end position="89"/>
    </location>
</feature>
<organism evidence="2">
    <name type="scientific">uncultured Chloroflexota bacterium</name>
    <dbReference type="NCBI Taxonomy" id="166587"/>
    <lineage>
        <taxon>Bacteria</taxon>
        <taxon>Bacillati</taxon>
        <taxon>Chloroflexota</taxon>
        <taxon>environmental samples</taxon>
    </lineage>
</organism>
<dbReference type="EMBL" id="CADCTC010000056">
    <property type="protein sequence ID" value="CAA9228421.1"/>
    <property type="molecule type" value="Genomic_DNA"/>
</dbReference>
<reference evidence="2" key="1">
    <citation type="submission" date="2020-02" db="EMBL/GenBank/DDBJ databases">
        <authorList>
            <person name="Meier V. D."/>
        </authorList>
    </citation>
    <scope>NUCLEOTIDE SEQUENCE</scope>
    <source>
        <strain evidence="2">AVDCRST_MAG77</strain>
    </source>
</reference>